<feature type="disulfide bond" evidence="9">
    <location>
        <begin position="131"/>
        <end position="195"/>
    </location>
</feature>
<feature type="domain" description="SRCR" evidence="10">
    <location>
        <begin position="427"/>
        <end position="527"/>
    </location>
</feature>
<evidence type="ECO:0000259" key="10">
    <source>
        <dbReference type="PROSITE" id="PS50287"/>
    </source>
</evidence>
<keyword evidence="6" id="KW-0472">Membrane</keyword>
<feature type="disulfide bond" evidence="9">
    <location>
        <begin position="465"/>
        <end position="526"/>
    </location>
</feature>
<evidence type="ECO:0000256" key="1">
    <source>
        <dbReference type="ARBA" id="ARBA00004167"/>
    </source>
</evidence>
<dbReference type="AlphaFoldDB" id="B3RMC5"/>
<dbReference type="OMA" id="NTGTCHE"/>
<dbReference type="InterPro" id="IPR001190">
    <property type="entry name" value="SRCR"/>
</dbReference>
<keyword evidence="7 9" id="KW-1015">Disulfide bond</keyword>
<dbReference type="PROSITE" id="PS50287">
    <property type="entry name" value="SRCR_2"/>
    <property type="match status" value="7"/>
</dbReference>
<keyword evidence="12" id="KW-1185">Reference proteome</keyword>
<gene>
    <name evidence="11" type="ORF">TRIADDRAFT_21116</name>
</gene>
<dbReference type="InterPro" id="IPR036772">
    <property type="entry name" value="SRCR-like_dom_sf"/>
</dbReference>
<dbReference type="GO" id="GO:0016020">
    <property type="term" value="C:membrane"/>
    <property type="evidence" value="ECO:0007669"/>
    <property type="project" value="UniProtKB-SubCell"/>
</dbReference>
<dbReference type="STRING" id="10228.B3RMC5"/>
<feature type="disulfide bond" evidence="9">
    <location>
        <begin position="661"/>
        <end position="725"/>
    </location>
</feature>
<sequence>IRLIGGPNPYTGNVEVQFNNTWGPVCDDKFDIKAANVTCKQLGFVNARSWACCSKYGSKMNNYWLDDVVCVGNESALSECQHKEWGSSNCLNYEVVSVECQGNWFRISGNSNINGTGYVEVYQNGYWGTICNTGIDFTAAVVLCRAAGYGNVTTIYSSSMYGSGKGKILFDNLQCNGDETTPLNCLRNVPANSNCTHDMDVTIECNIPTSGSVRLVNGSNPLSGRVEVYLNNNWSTVCLNQSSIQDMKVICKQMGYIFANAFPTPVFGQGNTATIYQLKCTGTENSVKDCPAVAVTNQGGCTHQWDLSLACSGPSKQGDVQLKNGVNATEGRVEVYVGDRWATLCDKVATINDGKVICNQLNLTFSRYLPKAYFGRGNSSAAIVSTSCTGNEISLRACNMKTLTSASGCTHANDVSILCSISDTEPLRLLGGPNRYSGNLEVFFKGRWGSVCDDRFDLKDANVACRQLGFASAKDFACCSKYGSKVTPYWLDDLDCTGTETALSLCKHSAWGVANCGNLEVASIECQGNCGTSIISGTGFVEVYQNGAWGTVCNNNNVDITTASVLCRAAGYGNATNVYSFPIYGKGKEKIQFDSLKCFGHETSPSDCTRRVPALANCTHDMDLAIKCSNSTVIGIRLTGSSIYSQGLVEVYNGQTWGKVCNSFWQFQDAQVACRQLGFADTQLRSQCCGNSSMTTIIGKIGCTGKEPNLANCTQSNLAGDISQCSTTMGAQAFCVGNLLILL</sequence>
<feature type="disulfide bond" evidence="9">
    <location>
        <begin position="567"/>
        <end position="628"/>
    </location>
</feature>
<dbReference type="HOGENOM" id="CLU_002555_0_1_1"/>
<protein>
    <recommendedName>
        <fullName evidence="10">SRCR domain-containing protein</fullName>
    </recommendedName>
</protein>
<dbReference type="SMART" id="SM00202">
    <property type="entry name" value="SR"/>
    <property type="match status" value="7"/>
</dbReference>
<dbReference type="Proteomes" id="UP000009022">
    <property type="component" value="Unassembled WGS sequence"/>
</dbReference>
<dbReference type="CTD" id="6751391"/>
<keyword evidence="4" id="KW-0677">Repeat</keyword>
<feature type="disulfide bond" evidence="9">
    <location>
        <begin position="26"/>
        <end position="90"/>
    </location>
</feature>
<dbReference type="KEGG" id="tad:TRIADDRAFT_21116"/>
<dbReference type="PANTHER" id="PTHR48071:SF18">
    <property type="entry name" value="DELETED IN MALIGNANT BRAIN TUMORS 1 PROTEIN-RELATED"/>
    <property type="match status" value="1"/>
</dbReference>
<feature type="disulfide bond" evidence="9">
    <location>
        <begin position="388"/>
        <end position="398"/>
    </location>
</feature>
<comment type="caution">
    <text evidence="9">Lacks conserved residue(s) required for the propagation of feature annotation.</text>
</comment>
<feature type="non-terminal residue" evidence="11">
    <location>
        <position position="1"/>
    </location>
</feature>
<dbReference type="FunFam" id="3.10.250.10:FF:000016">
    <property type="entry name" value="Scavenger receptor cysteine-rich protein type 12"/>
    <property type="match status" value="4"/>
</dbReference>
<feature type="domain" description="SRCR" evidence="10">
    <location>
        <begin position="320"/>
        <end position="420"/>
    </location>
</feature>
<comment type="subcellular location">
    <subcellularLocation>
        <location evidence="1">Membrane</location>
        <topology evidence="1">Single-pass membrane protein</topology>
    </subcellularLocation>
</comment>
<proteinExistence type="predicted"/>
<evidence type="ECO:0000256" key="2">
    <source>
        <dbReference type="ARBA" id="ARBA00022692"/>
    </source>
</evidence>
<feature type="disulfide bond" evidence="9">
    <location>
        <begin position="70"/>
        <end position="80"/>
    </location>
</feature>
<dbReference type="PANTHER" id="PTHR48071">
    <property type="entry name" value="SRCR DOMAIN-CONTAINING PROTEIN"/>
    <property type="match status" value="1"/>
</dbReference>
<evidence type="ECO:0000256" key="4">
    <source>
        <dbReference type="ARBA" id="ARBA00022737"/>
    </source>
</evidence>
<feature type="disulfide bond" evidence="9">
    <location>
        <begin position="496"/>
        <end position="506"/>
    </location>
</feature>
<dbReference type="FunFam" id="3.10.250.10:FF:000001">
    <property type="entry name" value="Lysyl oxidase 4 isoform X1"/>
    <property type="match status" value="3"/>
</dbReference>
<feature type="disulfide bond" evidence="9">
    <location>
        <begin position="345"/>
        <end position="409"/>
    </location>
</feature>
<feature type="disulfide bond" evidence="9">
    <location>
        <begin position="598"/>
        <end position="608"/>
    </location>
</feature>
<feature type="domain" description="SRCR" evidence="10">
    <location>
        <begin position="1"/>
        <end position="101"/>
    </location>
</feature>
<evidence type="ECO:0000256" key="5">
    <source>
        <dbReference type="ARBA" id="ARBA00022989"/>
    </source>
</evidence>
<feature type="disulfide bond" evidence="9">
    <location>
        <begin position="452"/>
        <end position="516"/>
    </location>
</feature>
<feature type="domain" description="SRCR" evidence="10">
    <location>
        <begin position="539"/>
        <end position="629"/>
    </location>
</feature>
<keyword evidence="2" id="KW-0812">Transmembrane</keyword>
<keyword evidence="5" id="KW-1133">Transmembrane helix</keyword>
<evidence type="ECO:0000256" key="9">
    <source>
        <dbReference type="PROSITE-ProRule" id="PRU00196"/>
    </source>
</evidence>
<keyword evidence="8" id="KW-0325">Glycoprotein</keyword>
<evidence type="ECO:0000256" key="3">
    <source>
        <dbReference type="ARBA" id="ARBA00022729"/>
    </source>
</evidence>
<keyword evidence="3" id="KW-0732">Signal</keyword>
<feature type="disulfide bond" evidence="9">
    <location>
        <begin position="175"/>
        <end position="185"/>
    </location>
</feature>
<feature type="domain" description="SRCR" evidence="10">
    <location>
        <begin position="105"/>
        <end position="206"/>
    </location>
</feature>
<name>B3RMC5_TRIAD</name>
<feature type="disulfide bond" evidence="9">
    <location>
        <begin position="280"/>
        <end position="290"/>
    </location>
</feature>
<dbReference type="EMBL" id="DS985242">
    <property type="protein sequence ID" value="EDV28342.1"/>
    <property type="molecule type" value="Genomic_DNA"/>
</dbReference>
<dbReference type="RefSeq" id="XP_002110176.1">
    <property type="nucleotide sequence ID" value="XM_002110140.1"/>
</dbReference>
<feature type="domain" description="SRCR" evidence="10">
    <location>
        <begin position="636"/>
        <end position="736"/>
    </location>
</feature>
<dbReference type="InParanoid" id="B3RMC5"/>
<evidence type="ECO:0000256" key="6">
    <source>
        <dbReference type="ARBA" id="ARBA00023136"/>
    </source>
</evidence>
<evidence type="ECO:0000256" key="8">
    <source>
        <dbReference type="ARBA" id="ARBA00023180"/>
    </source>
</evidence>
<feature type="disulfide bond" evidence="9">
    <location>
        <begin position="39"/>
        <end position="100"/>
    </location>
</feature>
<dbReference type="PROSITE" id="PS00420">
    <property type="entry name" value="SRCR_1"/>
    <property type="match status" value="2"/>
</dbReference>
<accession>B3RMC5</accession>
<feature type="disulfide bond" evidence="9">
    <location>
        <begin position="144"/>
        <end position="205"/>
    </location>
</feature>
<evidence type="ECO:0000313" key="11">
    <source>
        <dbReference type="EMBL" id="EDV28342.1"/>
    </source>
</evidence>
<reference evidence="11 12" key="1">
    <citation type="journal article" date="2008" name="Nature">
        <title>The Trichoplax genome and the nature of placozoans.</title>
        <authorList>
            <person name="Srivastava M."/>
            <person name="Begovic E."/>
            <person name="Chapman J."/>
            <person name="Putnam N.H."/>
            <person name="Hellsten U."/>
            <person name="Kawashima T."/>
            <person name="Kuo A."/>
            <person name="Mitros T."/>
            <person name="Salamov A."/>
            <person name="Carpenter M.L."/>
            <person name="Signorovitch A.Y."/>
            <person name="Moreno M.A."/>
            <person name="Kamm K."/>
            <person name="Grimwood J."/>
            <person name="Schmutz J."/>
            <person name="Shapiro H."/>
            <person name="Grigoriev I.V."/>
            <person name="Buss L.W."/>
            <person name="Schierwater B."/>
            <person name="Dellaporta S.L."/>
            <person name="Rokhsar D.S."/>
        </authorList>
    </citation>
    <scope>NUCLEOTIDE SEQUENCE [LARGE SCALE GENOMIC DNA]</scope>
    <source>
        <strain evidence="11 12">Grell-BS-1999</strain>
    </source>
</reference>
<dbReference type="PRINTS" id="PR00258">
    <property type="entry name" value="SPERACTRCPTR"/>
</dbReference>
<dbReference type="PhylomeDB" id="B3RMC5"/>
<feature type="disulfide bond" evidence="9">
    <location>
        <begin position="703"/>
        <end position="713"/>
    </location>
</feature>
<feature type="disulfide bond" evidence="9">
    <location>
        <begin position="674"/>
        <end position="735"/>
    </location>
</feature>
<feature type="disulfide bond" evidence="9">
    <location>
        <begin position="358"/>
        <end position="419"/>
    </location>
</feature>
<dbReference type="GeneID" id="6751391"/>
<organism evidence="11 12">
    <name type="scientific">Trichoplax adhaerens</name>
    <name type="common">Trichoplax reptans</name>
    <dbReference type="NCBI Taxonomy" id="10228"/>
    <lineage>
        <taxon>Eukaryota</taxon>
        <taxon>Metazoa</taxon>
        <taxon>Placozoa</taxon>
        <taxon>Uniplacotomia</taxon>
        <taxon>Trichoplacea</taxon>
        <taxon>Trichoplacidae</taxon>
        <taxon>Trichoplax</taxon>
    </lineage>
</organism>
<dbReference type="Pfam" id="PF00530">
    <property type="entry name" value="SRCR"/>
    <property type="match status" value="7"/>
</dbReference>
<dbReference type="OrthoDB" id="536948at2759"/>
<feature type="domain" description="SRCR" evidence="10">
    <location>
        <begin position="213"/>
        <end position="312"/>
    </location>
</feature>
<dbReference type="eggNOG" id="ENOG502QQ5W">
    <property type="taxonomic scope" value="Eukaryota"/>
</dbReference>
<dbReference type="Gene3D" id="3.10.250.10">
    <property type="entry name" value="SRCR-like domain"/>
    <property type="match status" value="7"/>
</dbReference>
<evidence type="ECO:0000313" key="12">
    <source>
        <dbReference type="Proteomes" id="UP000009022"/>
    </source>
</evidence>
<evidence type="ECO:0000256" key="7">
    <source>
        <dbReference type="ARBA" id="ARBA00023157"/>
    </source>
</evidence>
<dbReference type="SUPFAM" id="SSF56487">
    <property type="entry name" value="SRCR-like"/>
    <property type="match status" value="7"/>
</dbReference>